<evidence type="ECO:0000313" key="6">
    <source>
        <dbReference type="Proteomes" id="UP000032544"/>
    </source>
</evidence>
<comment type="caution">
    <text evidence="5">The sequence shown here is derived from an EMBL/GenBank/DDBJ whole genome shotgun (WGS) entry which is preliminary data.</text>
</comment>
<evidence type="ECO:0000256" key="2">
    <source>
        <dbReference type="RuleBase" id="RU003616"/>
    </source>
</evidence>
<dbReference type="STRING" id="1544798.LH29_19975"/>
<accession>A0A0D8J562</accession>
<dbReference type="CDD" id="cd06464">
    <property type="entry name" value="ACD_sHsps-like"/>
    <property type="match status" value="1"/>
</dbReference>
<name>A0A0D8J562_9BACT</name>
<dbReference type="AlphaFoldDB" id="A0A0D8J562"/>
<keyword evidence="6" id="KW-1185">Reference proteome</keyword>
<dbReference type="RefSeq" id="WP_052671090.1">
    <property type="nucleotide sequence ID" value="NZ_JRHC01000006.1"/>
</dbReference>
<comment type="similarity">
    <text evidence="1 2">Belongs to the small heat shock protein (HSP20) family.</text>
</comment>
<dbReference type="InterPro" id="IPR031107">
    <property type="entry name" value="Small_HSP"/>
</dbReference>
<evidence type="ECO:0000259" key="3">
    <source>
        <dbReference type="PROSITE" id="PS01031"/>
    </source>
</evidence>
<sequence length="148" mass="17467">MNLVRFENPRYNVNRTLVDELFNNFLRNDYHENYVNKCGASPATNIFETEKEFKIEVLLPGFVKEDLQLNVHKNVLTVKVEKEEKENDEVYKYAHREFGAKNFEKKYRLPKSVDTEKISAKFENGILNIELPKKEEALKKEPVEIKVS</sequence>
<reference evidence="5 6" key="1">
    <citation type="submission" date="2014-09" db="EMBL/GenBank/DDBJ databases">
        <title>Draft Genome Sequence of Draconibacterium sp. JN14CK-3.</title>
        <authorList>
            <person name="Dong C."/>
            <person name="Lai Q."/>
            <person name="Shao Z."/>
        </authorList>
    </citation>
    <scope>NUCLEOTIDE SEQUENCE [LARGE SCALE GENOMIC DNA]</scope>
    <source>
        <strain evidence="5 6">JN14CK-3</strain>
    </source>
</reference>
<proteinExistence type="inferred from homology"/>
<dbReference type="InterPro" id="IPR007052">
    <property type="entry name" value="CS_dom"/>
</dbReference>
<organism evidence="5 6">
    <name type="scientific">Draconibacterium sediminis</name>
    <dbReference type="NCBI Taxonomy" id="1544798"/>
    <lineage>
        <taxon>Bacteria</taxon>
        <taxon>Pseudomonadati</taxon>
        <taxon>Bacteroidota</taxon>
        <taxon>Bacteroidia</taxon>
        <taxon>Marinilabiliales</taxon>
        <taxon>Prolixibacteraceae</taxon>
        <taxon>Draconibacterium</taxon>
    </lineage>
</organism>
<dbReference type="Proteomes" id="UP000032544">
    <property type="component" value="Unassembled WGS sequence"/>
</dbReference>
<dbReference type="EMBL" id="JRHC01000006">
    <property type="protein sequence ID" value="KJF42105.1"/>
    <property type="molecule type" value="Genomic_DNA"/>
</dbReference>
<dbReference type="OrthoDB" id="9814487at2"/>
<evidence type="ECO:0000313" key="5">
    <source>
        <dbReference type="EMBL" id="KJF42105.1"/>
    </source>
</evidence>
<feature type="domain" description="CS" evidence="4">
    <location>
        <begin position="39"/>
        <end position="144"/>
    </location>
</feature>
<evidence type="ECO:0000259" key="4">
    <source>
        <dbReference type="PROSITE" id="PS51203"/>
    </source>
</evidence>
<evidence type="ECO:0000256" key="1">
    <source>
        <dbReference type="PROSITE-ProRule" id="PRU00285"/>
    </source>
</evidence>
<dbReference type="InterPro" id="IPR002068">
    <property type="entry name" value="A-crystallin/Hsp20_dom"/>
</dbReference>
<dbReference type="PANTHER" id="PTHR11527">
    <property type="entry name" value="HEAT-SHOCK PROTEIN 20 FAMILY MEMBER"/>
    <property type="match status" value="1"/>
</dbReference>
<evidence type="ECO:0008006" key="7">
    <source>
        <dbReference type="Google" id="ProtNLM"/>
    </source>
</evidence>
<dbReference type="Pfam" id="PF00011">
    <property type="entry name" value="HSP20"/>
    <property type="match status" value="1"/>
</dbReference>
<dbReference type="Gene3D" id="2.60.40.790">
    <property type="match status" value="1"/>
</dbReference>
<dbReference type="SUPFAM" id="SSF49764">
    <property type="entry name" value="HSP20-like chaperones"/>
    <property type="match status" value="1"/>
</dbReference>
<dbReference type="PROSITE" id="PS01031">
    <property type="entry name" value="SHSP"/>
    <property type="match status" value="1"/>
</dbReference>
<gene>
    <name evidence="5" type="ORF">LH29_19975</name>
</gene>
<dbReference type="InterPro" id="IPR008978">
    <property type="entry name" value="HSP20-like_chaperone"/>
</dbReference>
<protein>
    <recommendedName>
        <fullName evidence="7">SHSP domain-containing protein</fullName>
    </recommendedName>
</protein>
<dbReference type="PROSITE" id="PS51203">
    <property type="entry name" value="CS"/>
    <property type="match status" value="1"/>
</dbReference>
<feature type="domain" description="SHSP" evidence="3">
    <location>
        <begin position="35"/>
        <end position="148"/>
    </location>
</feature>